<evidence type="ECO:0000313" key="3">
    <source>
        <dbReference type="Proteomes" id="UP000549616"/>
    </source>
</evidence>
<comment type="caution">
    <text evidence="2">The sequence shown here is derived from an EMBL/GenBank/DDBJ whole genome shotgun (WGS) entry which is preliminary data.</text>
</comment>
<evidence type="ECO:0000256" key="1">
    <source>
        <dbReference type="SAM" id="Phobius"/>
    </source>
</evidence>
<organism evidence="2 3">
    <name type="scientific">Amycolatopsis endophytica</name>
    <dbReference type="NCBI Taxonomy" id="860233"/>
    <lineage>
        <taxon>Bacteria</taxon>
        <taxon>Bacillati</taxon>
        <taxon>Actinomycetota</taxon>
        <taxon>Actinomycetes</taxon>
        <taxon>Pseudonocardiales</taxon>
        <taxon>Pseudonocardiaceae</taxon>
        <taxon>Amycolatopsis</taxon>
    </lineage>
</organism>
<keyword evidence="1" id="KW-0812">Transmembrane</keyword>
<keyword evidence="1" id="KW-0472">Membrane</keyword>
<feature type="transmembrane region" description="Helical" evidence="1">
    <location>
        <begin position="45"/>
        <end position="67"/>
    </location>
</feature>
<dbReference type="RefSeq" id="WP_179777364.1">
    <property type="nucleotide sequence ID" value="NZ_JACCFK010000002.1"/>
</dbReference>
<accession>A0A853BDQ9</accession>
<dbReference type="Proteomes" id="UP000549616">
    <property type="component" value="Unassembled WGS sequence"/>
</dbReference>
<reference evidence="2 3" key="1">
    <citation type="submission" date="2020-07" db="EMBL/GenBank/DDBJ databases">
        <title>Sequencing the genomes of 1000 actinobacteria strains.</title>
        <authorList>
            <person name="Klenk H.-P."/>
        </authorList>
    </citation>
    <scope>NUCLEOTIDE SEQUENCE [LARGE SCALE GENOMIC DNA]</scope>
    <source>
        <strain evidence="2 3">DSM 104006</strain>
    </source>
</reference>
<dbReference type="EMBL" id="JACCFK010000002">
    <property type="protein sequence ID" value="NYI93150.1"/>
    <property type="molecule type" value="Genomic_DNA"/>
</dbReference>
<keyword evidence="1" id="KW-1133">Transmembrane helix</keyword>
<proteinExistence type="predicted"/>
<keyword evidence="3" id="KW-1185">Reference proteome</keyword>
<name>A0A853BDQ9_9PSEU</name>
<dbReference type="AlphaFoldDB" id="A0A853BDQ9"/>
<sequence>MCGAALSRSPGLADSDTVRTGTYDNYFTDTPPKATVCDSRRTTRLLVAGVGAAGVLLFGGAAIATGARRRPPPAD</sequence>
<evidence type="ECO:0000313" key="2">
    <source>
        <dbReference type="EMBL" id="NYI93150.1"/>
    </source>
</evidence>
<protein>
    <submittedName>
        <fullName evidence="2">Uncharacterized protein</fullName>
    </submittedName>
</protein>
<gene>
    <name evidence="2" type="ORF">HNR02_006525</name>
</gene>